<dbReference type="Pfam" id="PF09839">
    <property type="entry name" value="DUF2066"/>
    <property type="match status" value="1"/>
</dbReference>
<reference evidence="1 2" key="1">
    <citation type="submission" date="2015-11" db="EMBL/GenBank/DDBJ databases">
        <title>Ensifer anhuiense sp. nov., an effective nitrogen fixation bacterium with Glycine soja.</title>
        <authorList>
            <person name="Yan H."/>
            <person name="Chen W."/>
        </authorList>
    </citation>
    <scope>NUCLEOTIDE SEQUENCE [LARGE SCALE GENOMIC DNA]</scope>
    <source>
        <strain evidence="1 2">LMG 7837</strain>
    </source>
</reference>
<evidence type="ECO:0008006" key="3">
    <source>
        <dbReference type="Google" id="ProtNLM"/>
    </source>
</evidence>
<evidence type="ECO:0000313" key="2">
    <source>
        <dbReference type="Proteomes" id="UP000078507"/>
    </source>
</evidence>
<name>A0A178XHZ2_SINSA</name>
<dbReference type="AlphaFoldDB" id="A0A178XHZ2"/>
<dbReference type="EMBL" id="LNQB01000102">
    <property type="protein sequence ID" value="OAP34342.1"/>
    <property type="molecule type" value="Genomic_DNA"/>
</dbReference>
<comment type="caution">
    <text evidence="1">The sequence shown here is derived from an EMBL/GenBank/DDBJ whole genome shotgun (WGS) entry which is preliminary data.</text>
</comment>
<gene>
    <name evidence="1" type="ORF">ATB98_23830</name>
</gene>
<sequence length="137" mass="14519">MAFVLGVRDRTRLFMLTADGTESPYMAQSLQAATIPLALAAKLPQSATLAEERLDVAALTAAAPARLQALAGRMGAEVTLAGTLTWSDAARGWIADWRLIAAGSVFRWRKSGVSFDDAFRDAIRGAAQILSGNGTPR</sequence>
<accession>A0A178XHZ2</accession>
<evidence type="ECO:0000313" key="1">
    <source>
        <dbReference type="EMBL" id="OAP34342.1"/>
    </source>
</evidence>
<organism evidence="1 2">
    <name type="scientific">Sinorhizobium saheli</name>
    <dbReference type="NCBI Taxonomy" id="36856"/>
    <lineage>
        <taxon>Bacteria</taxon>
        <taxon>Pseudomonadati</taxon>
        <taxon>Pseudomonadota</taxon>
        <taxon>Alphaproteobacteria</taxon>
        <taxon>Hyphomicrobiales</taxon>
        <taxon>Rhizobiaceae</taxon>
        <taxon>Sinorhizobium/Ensifer group</taxon>
        <taxon>Sinorhizobium</taxon>
    </lineage>
</organism>
<dbReference type="InterPro" id="IPR018642">
    <property type="entry name" value="DUF2066"/>
</dbReference>
<protein>
    <recommendedName>
        <fullName evidence="3">DUF2066 domain-containing protein</fullName>
    </recommendedName>
</protein>
<proteinExistence type="predicted"/>
<keyword evidence="2" id="KW-1185">Reference proteome</keyword>
<dbReference type="Proteomes" id="UP000078507">
    <property type="component" value="Unassembled WGS sequence"/>
</dbReference>